<dbReference type="InterPro" id="IPR029069">
    <property type="entry name" value="HotDog_dom_sf"/>
</dbReference>
<dbReference type="Pfam" id="PF13279">
    <property type="entry name" value="4HBT_2"/>
    <property type="match status" value="1"/>
</dbReference>
<name>A0A7W9ZDP8_NOVIT</name>
<reference evidence="3 4" key="1">
    <citation type="submission" date="2020-08" db="EMBL/GenBank/DDBJ databases">
        <title>Genomic Encyclopedia of Type Strains, Phase IV (KMG-IV): sequencing the most valuable type-strain genomes for metagenomic binning, comparative biology and taxonomic classification.</title>
        <authorList>
            <person name="Goeker M."/>
        </authorList>
    </citation>
    <scope>NUCLEOTIDE SEQUENCE [LARGE SCALE GENOMIC DNA]</scope>
    <source>
        <strain evidence="3 4">DSM 11590</strain>
    </source>
</reference>
<evidence type="ECO:0000313" key="4">
    <source>
        <dbReference type="Proteomes" id="UP000544872"/>
    </source>
</evidence>
<dbReference type="PANTHER" id="PTHR31793">
    <property type="entry name" value="4-HYDROXYBENZOYL-COA THIOESTERASE FAMILY MEMBER"/>
    <property type="match status" value="1"/>
</dbReference>
<dbReference type="RefSeq" id="WP_184262063.1">
    <property type="nucleotide sequence ID" value="NZ_JACIIX010000003.1"/>
</dbReference>
<evidence type="ECO:0000256" key="2">
    <source>
        <dbReference type="ARBA" id="ARBA00022801"/>
    </source>
</evidence>
<proteinExistence type="inferred from homology"/>
<evidence type="ECO:0000313" key="3">
    <source>
        <dbReference type="EMBL" id="MBB6209621.1"/>
    </source>
</evidence>
<protein>
    <submittedName>
        <fullName evidence="3">Acyl-CoA thioester hydrolase</fullName>
        <ecNumber evidence="3">3.1.2.-</ecNumber>
    </submittedName>
</protein>
<evidence type="ECO:0000256" key="1">
    <source>
        <dbReference type="ARBA" id="ARBA00005953"/>
    </source>
</evidence>
<keyword evidence="2 3" id="KW-0378">Hydrolase</keyword>
<dbReference type="EMBL" id="JACIIX010000003">
    <property type="protein sequence ID" value="MBB6209621.1"/>
    <property type="molecule type" value="Genomic_DNA"/>
</dbReference>
<dbReference type="PANTHER" id="PTHR31793:SF27">
    <property type="entry name" value="NOVEL THIOESTERASE SUPERFAMILY DOMAIN AND SAPOSIN A-TYPE DOMAIN CONTAINING PROTEIN (0610012H03RIK)"/>
    <property type="match status" value="1"/>
</dbReference>
<dbReference type="CDD" id="cd00586">
    <property type="entry name" value="4HBT"/>
    <property type="match status" value="1"/>
</dbReference>
<dbReference type="SUPFAM" id="SSF54637">
    <property type="entry name" value="Thioesterase/thiol ester dehydrase-isomerase"/>
    <property type="match status" value="1"/>
</dbReference>
<comment type="caution">
    <text evidence="3">The sequence shown here is derived from an EMBL/GenBank/DDBJ whole genome shotgun (WGS) entry which is preliminary data.</text>
</comment>
<dbReference type="InterPro" id="IPR050563">
    <property type="entry name" value="4-hydroxybenzoyl-CoA_TE"/>
</dbReference>
<dbReference type="GO" id="GO:0047617">
    <property type="term" value="F:fatty acyl-CoA hydrolase activity"/>
    <property type="evidence" value="ECO:0007669"/>
    <property type="project" value="TreeGrafter"/>
</dbReference>
<comment type="similarity">
    <text evidence="1">Belongs to the 4-hydroxybenzoyl-CoA thioesterase family.</text>
</comment>
<accession>A0A7W9ZDP8</accession>
<sequence length="151" mass="16547">MSHPAPEPTDSLTLSLTDRSAYSYWTRDHVRFQDLDRLGHVNNVAFAVYCETGRVDFAEATSPGSTAGTGIGWTIVRLLIDFRAQAHYPGEVMIGTRVLKLGTSSCRIGQGLFMDDVCFATADSVMVWTDVAAGRSLPLPDDLRTAMGRYL</sequence>
<organism evidence="3 4">
    <name type="scientific">Novispirillum itersonii</name>
    <name type="common">Aquaspirillum itersonii</name>
    <dbReference type="NCBI Taxonomy" id="189"/>
    <lineage>
        <taxon>Bacteria</taxon>
        <taxon>Pseudomonadati</taxon>
        <taxon>Pseudomonadota</taxon>
        <taxon>Alphaproteobacteria</taxon>
        <taxon>Rhodospirillales</taxon>
        <taxon>Novispirillaceae</taxon>
        <taxon>Novispirillum</taxon>
    </lineage>
</organism>
<keyword evidence="4" id="KW-1185">Reference proteome</keyword>
<gene>
    <name evidence="3" type="ORF">FHS48_001029</name>
</gene>
<dbReference type="AlphaFoldDB" id="A0A7W9ZDP8"/>
<dbReference type="Proteomes" id="UP000544872">
    <property type="component" value="Unassembled WGS sequence"/>
</dbReference>
<dbReference type="EC" id="3.1.2.-" evidence="3"/>
<dbReference type="Gene3D" id="3.10.129.10">
    <property type="entry name" value="Hotdog Thioesterase"/>
    <property type="match status" value="1"/>
</dbReference>